<dbReference type="Proteomes" id="UP001630127">
    <property type="component" value="Unassembled WGS sequence"/>
</dbReference>
<dbReference type="InterPro" id="IPR055414">
    <property type="entry name" value="LRR_R13L4/SHOC2-like"/>
</dbReference>
<dbReference type="Gene3D" id="3.80.10.10">
    <property type="entry name" value="Ribonuclease Inhibitor"/>
    <property type="match status" value="1"/>
</dbReference>
<accession>A0ABD2ZBE1</accession>
<comment type="caution">
    <text evidence="3">The sequence shown here is derived from an EMBL/GenBank/DDBJ whole genome shotgun (WGS) entry which is preliminary data.</text>
</comment>
<evidence type="ECO:0000313" key="3">
    <source>
        <dbReference type="EMBL" id="KAL3515650.1"/>
    </source>
</evidence>
<dbReference type="EMBL" id="JBJUIK010000010">
    <property type="protein sequence ID" value="KAL3515650.1"/>
    <property type="molecule type" value="Genomic_DNA"/>
</dbReference>
<dbReference type="InterPro" id="IPR032675">
    <property type="entry name" value="LRR_dom_sf"/>
</dbReference>
<organism evidence="3 4">
    <name type="scientific">Cinchona calisaya</name>
    <dbReference type="NCBI Taxonomy" id="153742"/>
    <lineage>
        <taxon>Eukaryota</taxon>
        <taxon>Viridiplantae</taxon>
        <taxon>Streptophyta</taxon>
        <taxon>Embryophyta</taxon>
        <taxon>Tracheophyta</taxon>
        <taxon>Spermatophyta</taxon>
        <taxon>Magnoliopsida</taxon>
        <taxon>eudicotyledons</taxon>
        <taxon>Gunneridae</taxon>
        <taxon>Pentapetalae</taxon>
        <taxon>asterids</taxon>
        <taxon>lamiids</taxon>
        <taxon>Gentianales</taxon>
        <taxon>Rubiaceae</taxon>
        <taxon>Cinchonoideae</taxon>
        <taxon>Cinchoneae</taxon>
        <taxon>Cinchona</taxon>
    </lineage>
</organism>
<evidence type="ECO:0000313" key="4">
    <source>
        <dbReference type="Proteomes" id="UP001630127"/>
    </source>
</evidence>
<sequence>VNEYSCIFRILRMCKLLRVLDLGGINLYGNFPRELELLVHLRYLLIESQLESIPSAIANLSRLETFIIRRRGSVRLPNSIWTMKKLRHLYTGNGFILPNENLDASPNLYHLESLTLAIDASSESLQKILIKLPSIRRLKCFGVRSGDSTIVLDSLSRLESLKMVYFLGDFPFPLNLKKLTLENYEQPWSEISTIGKLPNLEVLKLLYKSFLGDTWEMKEGEFLKLRFLKLGNLDIVRWIASCDNFPPLQKLILYYCWNLQEVPSCLEEVPTIEMIEVSYCHESAVNLVKQIQQEQMDNGNDGIKIIIRK</sequence>
<gene>
    <name evidence="3" type="ORF">ACH5RR_022552</name>
</gene>
<keyword evidence="1" id="KW-0677">Repeat</keyword>
<protein>
    <recommendedName>
        <fullName evidence="2">Disease resistance R13L4/SHOC-2-like LRR domain-containing protein</fullName>
    </recommendedName>
</protein>
<dbReference type="PANTHER" id="PTHR15140">
    <property type="entry name" value="TUBULIN-SPECIFIC CHAPERONE E"/>
    <property type="match status" value="1"/>
</dbReference>
<dbReference type="SUPFAM" id="SSF52058">
    <property type="entry name" value="L domain-like"/>
    <property type="match status" value="1"/>
</dbReference>
<reference evidence="3 4" key="1">
    <citation type="submission" date="2024-11" db="EMBL/GenBank/DDBJ databases">
        <title>A near-complete genome assembly of Cinchona calisaya.</title>
        <authorList>
            <person name="Lian D.C."/>
            <person name="Zhao X.W."/>
            <person name="Wei L."/>
        </authorList>
    </citation>
    <scope>NUCLEOTIDE SEQUENCE [LARGE SCALE GENOMIC DNA]</scope>
    <source>
        <tissue evidence="3">Nenye</tissue>
    </source>
</reference>
<name>A0ABD2ZBE1_9GENT</name>
<dbReference type="Pfam" id="PF23598">
    <property type="entry name" value="LRR_14"/>
    <property type="match status" value="1"/>
</dbReference>
<evidence type="ECO:0000259" key="2">
    <source>
        <dbReference type="Pfam" id="PF23598"/>
    </source>
</evidence>
<feature type="non-terminal residue" evidence="3">
    <location>
        <position position="1"/>
    </location>
</feature>
<evidence type="ECO:0000256" key="1">
    <source>
        <dbReference type="ARBA" id="ARBA00022737"/>
    </source>
</evidence>
<keyword evidence="4" id="KW-1185">Reference proteome</keyword>
<dbReference type="PANTHER" id="PTHR15140:SF39">
    <property type="entry name" value="LATE BLIGHT RESISTANCE PROTEIN HOMOLOG R1B-14"/>
    <property type="match status" value="1"/>
</dbReference>
<proteinExistence type="predicted"/>
<feature type="domain" description="Disease resistance R13L4/SHOC-2-like LRR" evidence="2">
    <location>
        <begin position="11"/>
        <end position="166"/>
    </location>
</feature>
<dbReference type="AlphaFoldDB" id="A0ABD2ZBE1"/>